<comment type="caution">
    <text evidence="2">The sequence shown here is derived from an EMBL/GenBank/DDBJ whole genome shotgun (WGS) entry which is preliminary data.</text>
</comment>
<dbReference type="AlphaFoldDB" id="A0A931A905"/>
<reference evidence="2" key="1">
    <citation type="submission" date="2020-11" db="EMBL/GenBank/DDBJ databases">
        <title>Whole-genome analyses of Nonomuraea sp. K274.</title>
        <authorList>
            <person name="Veyisoglu A."/>
        </authorList>
    </citation>
    <scope>NUCLEOTIDE SEQUENCE</scope>
    <source>
        <strain evidence="2">K274</strain>
    </source>
</reference>
<feature type="domain" description="HTH cro/C1-type" evidence="1">
    <location>
        <begin position="15"/>
        <end position="58"/>
    </location>
</feature>
<evidence type="ECO:0000313" key="2">
    <source>
        <dbReference type="EMBL" id="MBF8185654.1"/>
    </source>
</evidence>
<dbReference type="CDD" id="cd00093">
    <property type="entry name" value="HTH_XRE"/>
    <property type="match status" value="1"/>
</dbReference>
<evidence type="ECO:0000259" key="1">
    <source>
        <dbReference type="PROSITE" id="PS50943"/>
    </source>
</evidence>
<sequence length="89" mass="9858">MAERRDRLRALGELLRRLRKDAGLTGKDLAERAQVAQPSISRIETGQLLPTPETVEELDGCGQDPALPHRTGLLTCDHVSRCQCTYCCP</sequence>
<dbReference type="Gene3D" id="1.10.260.40">
    <property type="entry name" value="lambda repressor-like DNA-binding domains"/>
    <property type="match status" value="1"/>
</dbReference>
<protein>
    <submittedName>
        <fullName evidence="2">Helix-turn-helix transcriptional regulator</fullName>
    </submittedName>
</protein>
<dbReference type="Proteomes" id="UP000605361">
    <property type="component" value="Unassembled WGS sequence"/>
</dbReference>
<keyword evidence="3" id="KW-1185">Reference proteome</keyword>
<dbReference type="GO" id="GO:0003677">
    <property type="term" value="F:DNA binding"/>
    <property type="evidence" value="ECO:0007669"/>
    <property type="project" value="InterPro"/>
</dbReference>
<organism evidence="2 3">
    <name type="scientific">Nonomuraea cypriaca</name>
    <dbReference type="NCBI Taxonomy" id="1187855"/>
    <lineage>
        <taxon>Bacteria</taxon>
        <taxon>Bacillati</taxon>
        <taxon>Actinomycetota</taxon>
        <taxon>Actinomycetes</taxon>
        <taxon>Streptosporangiales</taxon>
        <taxon>Streptosporangiaceae</taxon>
        <taxon>Nonomuraea</taxon>
    </lineage>
</organism>
<gene>
    <name evidence="2" type="ORF">ITP53_07860</name>
</gene>
<dbReference type="SMART" id="SM00530">
    <property type="entry name" value="HTH_XRE"/>
    <property type="match status" value="1"/>
</dbReference>
<dbReference type="SUPFAM" id="SSF47413">
    <property type="entry name" value="lambda repressor-like DNA-binding domains"/>
    <property type="match status" value="1"/>
</dbReference>
<evidence type="ECO:0000313" key="3">
    <source>
        <dbReference type="Proteomes" id="UP000605361"/>
    </source>
</evidence>
<dbReference type="EMBL" id="JADOGI010000016">
    <property type="protein sequence ID" value="MBF8185654.1"/>
    <property type="molecule type" value="Genomic_DNA"/>
</dbReference>
<proteinExistence type="predicted"/>
<dbReference type="InterPro" id="IPR001387">
    <property type="entry name" value="Cro/C1-type_HTH"/>
</dbReference>
<dbReference type="RefSeq" id="WP_195894631.1">
    <property type="nucleotide sequence ID" value="NZ_JADOGI010000016.1"/>
</dbReference>
<dbReference type="Pfam" id="PF13560">
    <property type="entry name" value="HTH_31"/>
    <property type="match status" value="1"/>
</dbReference>
<dbReference type="PROSITE" id="PS50943">
    <property type="entry name" value="HTH_CROC1"/>
    <property type="match status" value="1"/>
</dbReference>
<name>A0A931A905_9ACTN</name>
<accession>A0A931A905</accession>
<dbReference type="InterPro" id="IPR010982">
    <property type="entry name" value="Lambda_DNA-bd_dom_sf"/>
</dbReference>